<evidence type="ECO:0000256" key="2">
    <source>
        <dbReference type="ARBA" id="ARBA00009959"/>
    </source>
</evidence>
<dbReference type="RefSeq" id="WP_005003896.1">
    <property type="nucleotide sequence ID" value="NZ_CH672427.1"/>
</dbReference>
<dbReference type="SUPFAM" id="SSF143430">
    <property type="entry name" value="TTP0101/SSO1404-like"/>
    <property type="match status" value="1"/>
</dbReference>
<dbReference type="NCBIfam" id="TIGR01573">
    <property type="entry name" value="cas2"/>
    <property type="match status" value="1"/>
</dbReference>
<proteinExistence type="inferred from homology"/>
<keyword evidence="4 9" id="KW-0479">Metal-binding</keyword>
<evidence type="ECO:0000313" key="11">
    <source>
        <dbReference type="Proteomes" id="UP000003374"/>
    </source>
</evidence>
<comment type="similarity">
    <text evidence="2 9">Belongs to the CRISPR-associated endoribonuclease Cas2 protein family.</text>
</comment>
<dbReference type="Proteomes" id="UP000003374">
    <property type="component" value="Unassembled WGS sequence"/>
</dbReference>
<keyword evidence="11" id="KW-1185">Reference proteome</keyword>
<dbReference type="Pfam" id="PF09827">
    <property type="entry name" value="CRISPR_Cas2"/>
    <property type="match status" value="1"/>
</dbReference>
<dbReference type="InterPro" id="IPR021127">
    <property type="entry name" value="CRISPR_associated_Cas2"/>
</dbReference>
<evidence type="ECO:0000256" key="1">
    <source>
        <dbReference type="ARBA" id="ARBA00001946"/>
    </source>
</evidence>
<keyword evidence="5 9" id="KW-0255">Endonuclease</keyword>
<dbReference type="HAMAP" id="MF_01471">
    <property type="entry name" value="Cas2"/>
    <property type="match status" value="1"/>
</dbReference>
<evidence type="ECO:0000256" key="3">
    <source>
        <dbReference type="ARBA" id="ARBA00022722"/>
    </source>
</evidence>
<comment type="function">
    <text evidence="9">CRISPR (clustered regularly interspaced short palindromic repeat), is an adaptive immune system that provides protection against mobile genetic elements (viruses, transposable elements and conjugative plasmids). CRISPR clusters contain sequences complementary to antecedent mobile elements and target invading nucleic acids. CRISPR clusters are transcribed and processed into CRISPR RNA (crRNA). Functions as a ssRNA-specific endoribonuclease. Involved in the integration of spacer DNA into the CRISPR cassette.</text>
</comment>
<dbReference type="Gene3D" id="3.30.70.240">
    <property type="match status" value="1"/>
</dbReference>
<keyword evidence="7 9" id="KW-0460">Magnesium</keyword>
<dbReference type="EMBL" id="AAOF01000001">
    <property type="protein sequence ID" value="EAR23044.1"/>
    <property type="molecule type" value="Genomic_DNA"/>
</dbReference>
<dbReference type="GO" id="GO:0043571">
    <property type="term" value="P:maintenance of CRISPR repeat elements"/>
    <property type="evidence" value="ECO:0007669"/>
    <property type="project" value="UniProtKB-UniRule"/>
</dbReference>
<dbReference type="HOGENOM" id="CLU_161124_1_0_6"/>
<keyword evidence="8 9" id="KW-0051">Antiviral defense</keyword>
<dbReference type="EC" id="3.1.-.-" evidence="9"/>
<evidence type="ECO:0000256" key="7">
    <source>
        <dbReference type="ARBA" id="ARBA00022842"/>
    </source>
</evidence>
<dbReference type="CDD" id="cd09725">
    <property type="entry name" value="Cas2_I_II_III"/>
    <property type="match status" value="1"/>
</dbReference>
<protein>
    <recommendedName>
        <fullName evidence="9">CRISPR-associated endoribonuclease Cas2</fullName>
        <ecNumber evidence="9">3.1.-.-</ecNumber>
    </recommendedName>
</protein>
<comment type="subunit">
    <text evidence="9">Homodimer, forms a heterotetramer with a Cas1 homodimer.</text>
</comment>
<comment type="caution">
    <text evidence="10">The sequence shown here is derived from an EMBL/GenBank/DDBJ whole genome shotgun (WGS) entry which is preliminary data.</text>
</comment>
<evidence type="ECO:0000256" key="5">
    <source>
        <dbReference type="ARBA" id="ARBA00022759"/>
    </source>
</evidence>
<dbReference type="AlphaFoldDB" id="A4BL56"/>
<evidence type="ECO:0000256" key="6">
    <source>
        <dbReference type="ARBA" id="ARBA00022801"/>
    </source>
</evidence>
<keyword evidence="6 9" id="KW-0378">Hydrolase</keyword>
<name>A4BL56_9GAMM</name>
<dbReference type="InterPro" id="IPR019199">
    <property type="entry name" value="Virulence_VapD/CRISPR_Cas2"/>
</dbReference>
<feature type="binding site" evidence="9">
    <location>
        <position position="14"/>
    </location>
    <ligand>
        <name>Mg(2+)</name>
        <dbReference type="ChEBI" id="CHEBI:18420"/>
        <note>catalytic</note>
    </ligand>
</feature>
<accession>A4BL56</accession>
<dbReference type="GO" id="GO:0046872">
    <property type="term" value="F:metal ion binding"/>
    <property type="evidence" value="ECO:0007669"/>
    <property type="project" value="UniProtKB-UniRule"/>
</dbReference>
<dbReference type="eggNOG" id="COG1343">
    <property type="taxonomic scope" value="Bacteria"/>
</dbReference>
<reference evidence="10 11" key="1">
    <citation type="submission" date="2006-02" db="EMBL/GenBank/DDBJ databases">
        <authorList>
            <person name="Waterbury J."/>
            <person name="Ferriera S."/>
            <person name="Johnson J."/>
            <person name="Kravitz S."/>
            <person name="Halpern A."/>
            <person name="Remington K."/>
            <person name="Beeson K."/>
            <person name="Tran B."/>
            <person name="Rogers Y.-H."/>
            <person name="Friedman R."/>
            <person name="Venter J.C."/>
        </authorList>
    </citation>
    <scope>NUCLEOTIDE SEQUENCE [LARGE SCALE GENOMIC DNA]</scope>
    <source>
        <strain evidence="10 11">Nb-231</strain>
    </source>
</reference>
<dbReference type="GO" id="GO:0051607">
    <property type="term" value="P:defense response to virus"/>
    <property type="evidence" value="ECO:0007669"/>
    <property type="project" value="UniProtKB-UniRule"/>
</dbReference>
<dbReference type="GO" id="GO:0004521">
    <property type="term" value="F:RNA endonuclease activity"/>
    <property type="evidence" value="ECO:0007669"/>
    <property type="project" value="InterPro"/>
</dbReference>
<dbReference type="GO" id="GO:0016787">
    <property type="term" value="F:hydrolase activity"/>
    <property type="evidence" value="ECO:0007669"/>
    <property type="project" value="UniProtKB-KW"/>
</dbReference>
<evidence type="ECO:0000256" key="4">
    <source>
        <dbReference type="ARBA" id="ARBA00022723"/>
    </source>
</evidence>
<evidence type="ECO:0000256" key="9">
    <source>
        <dbReference type="HAMAP-Rule" id="MF_01471"/>
    </source>
</evidence>
<evidence type="ECO:0000313" key="10">
    <source>
        <dbReference type="EMBL" id="EAR23044.1"/>
    </source>
</evidence>
<dbReference type="OrthoDB" id="9798176at2"/>
<organism evidence="10 11">
    <name type="scientific">Nitrococcus mobilis Nb-231</name>
    <dbReference type="NCBI Taxonomy" id="314278"/>
    <lineage>
        <taxon>Bacteria</taxon>
        <taxon>Pseudomonadati</taxon>
        <taxon>Pseudomonadota</taxon>
        <taxon>Gammaproteobacteria</taxon>
        <taxon>Chromatiales</taxon>
        <taxon>Ectothiorhodospiraceae</taxon>
        <taxon>Nitrococcus</taxon>
    </lineage>
</organism>
<gene>
    <name evidence="9" type="primary">cas2</name>
    <name evidence="10" type="ORF">NB231_14528</name>
</gene>
<dbReference type="STRING" id="314278.NB231_14528"/>
<comment type="cofactor">
    <cofactor evidence="1 9">
        <name>Mg(2+)</name>
        <dbReference type="ChEBI" id="CHEBI:18420"/>
    </cofactor>
</comment>
<dbReference type="PANTHER" id="PTHR34405">
    <property type="entry name" value="CRISPR-ASSOCIATED ENDORIBONUCLEASE CAS2"/>
    <property type="match status" value="1"/>
</dbReference>
<dbReference type="PANTHER" id="PTHR34405:SF3">
    <property type="entry name" value="CRISPR-ASSOCIATED ENDORIBONUCLEASE CAS2 3"/>
    <property type="match status" value="1"/>
</dbReference>
<sequence length="109" mass="12707">MAQARRTPHLVCYDICEPRRLARVHRRMKRWGLPLQYSVFYCWLTPPEHNRLAQELAELIDRKADDVRIYAVQESRPARWLGRRPLPEGVQLLGLSGPWQDGDDQSSAA</sequence>
<evidence type="ECO:0000256" key="8">
    <source>
        <dbReference type="ARBA" id="ARBA00023118"/>
    </source>
</evidence>
<keyword evidence="3 9" id="KW-0540">Nuclease</keyword>